<evidence type="ECO:0000256" key="1">
    <source>
        <dbReference type="SAM" id="Phobius"/>
    </source>
</evidence>
<keyword evidence="1" id="KW-0812">Transmembrane</keyword>
<keyword evidence="2" id="KW-0934">Plastid</keyword>
<keyword evidence="1" id="KW-0472">Membrane</keyword>
<gene>
    <name evidence="2" type="primary">ycf55</name>
</gene>
<proteinExistence type="predicted"/>
<dbReference type="AlphaFoldDB" id="A0A1Z1MF32"/>
<dbReference type="Pfam" id="PF12452">
    <property type="entry name" value="DUF3685"/>
    <property type="match status" value="1"/>
</dbReference>
<dbReference type="InterPro" id="IPR022552">
    <property type="entry name" value="UPF_Ycf55"/>
</dbReference>
<keyword evidence="1" id="KW-1133">Transmembrane helix</keyword>
<dbReference type="EMBL" id="MF101434">
    <property type="protein sequence ID" value="ARW64687.1"/>
    <property type="molecule type" value="Genomic_DNA"/>
</dbReference>
<dbReference type="PIRSF" id="PIRSF036962">
    <property type="entry name" value="UCP036962_SignTr_Ycf55"/>
    <property type="match status" value="1"/>
</dbReference>
<reference evidence="2" key="1">
    <citation type="journal article" date="2017" name="J. Phycol.">
        <title>Analysis of chloroplast genomes and a supermatrix inform reclassification of the Rhodomelaceae (Rhodophyta).</title>
        <authorList>
            <person name="Diaz-Tapia P."/>
            <person name="Maggs C.A."/>
            <person name="West J.A."/>
            <person name="Verbruggen H."/>
        </authorList>
    </citation>
    <scope>NUCLEOTIDE SEQUENCE</scope>
    <source>
        <strain evidence="2">PD852</strain>
    </source>
</reference>
<dbReference type="RefSeq" id="YP_009395707.1">
    <property type="nucleotide sequence ID" value="NC_035279.1"/>
</dbReference>
<organism evidence="2">
    <name type="scientific">Herposiphonia versicolor</name>
    <dbReference type="NCBI Taxonomy" id="2007163"/>
    <lineage>
        <taxon>Eukaryota</taxon>
        <taxon>Rhodophyta</taxon>
        <taxon>Florideophyceae</taxon>
        <taxon>Rhodymeniophycidae</taxon>
        <taxon>Ceramiales</taxon>
        <taxon>Rhodomelaceae</taxon>
        <taxon>Herposiphonieae</taxon>
        <taxon>Herposiphonia</taxon>
    </lineage>
</organism>
<geneLocation type="chloroplast" evidence="2"/>
<keyword evidence="2" id="KW-0150">Chloroplast</keyword>
<sequence>MKIKYWPNKPSINLNNTVVELFIETEKKLLLAKYNKSNKYLYIDILNSLTKNHFFKIILSEFKELILDLIEINLNAKTITIISKKINKIFINRVSEKLLLQSHFKDLKEFQDEILINQDNSLIDTLLIYLMFGSASIENNIFIFEKVYTPYNHVRILLENFIIDTSNIVIKTLISKLSNSENINKLLNQKQICNKLYSSNRSIILFINNLKWQDTTNSYIYDIKSLYNERKKVLIIDGENIVVKYIYLSQIKKIKKLNQIQIIFILWLEIKDLIIPKIERFIIQITKYLLYCSINLLSNLILILIRIIVFYLNTEK</sequence>
<protein>
    <submittedName>
        <fullName evidence="2">Uncharacterized protein</fullName>
    </submittedName>
</protein>
<feature type="transmembrane region" description="Helical" evidence="1">
    <location>
        <begin position="288"/>
        <end position="312"/>
    </location>
</feature>
<evidence type="ECO:0000313" key="2">
    <source>
        <dbReference type="EMBL" id="ARW64687.1"/>
    </source>
</evidence>
<dbReference type="GeneID" id="33357780"/>
<accession>A0A1Z1MF32</accession>
<dbReference type="InterPro" id="IPR017077">
    <property type="entry name" value="Uncharacterised_Ycf55_algae"/>
</dbReference>
<name>A0A1Z1MF32_9FLOR</name>